<sequence>MGRPTRPFFAPSSSSSAKEPRGEEPQGPQGQVQQGPQGSQAQEPRGQRAQGPQGEVNAQVEVQPSEQLQHNVFPDADIKFDELQHGSDFDPDVLNPDMYPLGSFDTSYDHSFDSSFDSRFDSTCGSASQIGPYGVRFPMVTDPSFGPPGVEHAVITSSPLGMPRIAMQQRALTRSMAAQSGMSRSSSHPTVEPFTPMPFQGDFGGVGMPGFNHPHAHSSESCTSVPQTCEFQPPLLLSKVADHAASRVAVSPHVRPQDLMTDMTPVSRIRMSKSAFQHLVKKGNYVGPEHELSKAFAIGGKENDMLTAVSEAEESGRKWRRS</sequence>
<organism evidence="2 3">
    <name type="scientific">Sporormia fimetaria CBS 119925</name>
    <dbReference type="NCBI Taxonomy" id="1340428"/>
    <lineage>
        <taxon>Eukaryota</taxon>
        <taxon>Fungi</taxon>
        <taxon>Dikarya</taxon>
        <taxon>Ascomycota</taxon>
        <taxon>Pezizomycotina</taxon>
        <taxon>Dothideomycetes</taxon>
        <taxon>Pleosporomycetidae</taxon>
        <taxon>Pleosporales</taxon>
        <taxon>Sporormiaceae</taxon>
        <taxon>Sporormia</taxon>
    </lineage>
</organism>
<proteinExistence type="predicted"/>
<feature type="compositionally biased region" description="Polar residues" evidence="1">
    <location>
        <begin position="60"/>
        <end position="69"/>
    </location>
</feature>
<evidence type="ECO:0000313" key="2">
    <source>
        <dbReference type="EMBL" id="KAF2742369.1"/>
    </source>
</evidence>
<feature type="compositionally biased region" description="Low complexity" evidence="1">
    <location>
        <begin position="7"/>
        <end position="17"/>
    </location>
</feature>
<feature type="region of interest" description="Disordered" evidence="1">
    <location>
        <begin position="1"/>
        <end position="69"/>
    </location>
</feature>
<reference evidence="2" key="1">
    <citation type="journal article" date="2020" name="Stud. Mycol.">
        <title>101 Dothideomycetes genomes: a test case for predicting lifestyles and emergence of pathogens.</title>
        <authorList>
            <person name="Haridas S."/>
            <person name="Albert R."/>
            <person name="Binder M."/>
            <person name="Bloem J."/>
            <person name="Labutti K."/>
            <person name="Salamov A."/>
            <person name="Andreopoulos B."/>
            <person name="Baker S."/>
            <person name="Barry K."/>
            <person name="Bills G."/>
            <person name="Bluhm B."/>
            <person name="Cannon C."/>
            <person name="Castanera R."/>
            <person name="Culley D."/>
            <person name="Daum C."/>
            <person name="Ezra D."/>
            <person name="Gonzalez J."/>
            <person name="Henrissat B."/>
            <person name="Kuo A."/>
            <person name="Liang C."/>
            <person name="Lipzen A."/>
            <person name="Lutzoni F."/>
            <person name="Magnuson J."/>
            <person name="Mondo S."/>
            <person name="Nolan M."/>
            <person name="Ohm R."/>
            <person name="Pangilinan J."/>
            <person name="Park H.-J."/>
            <person name="Ramirez L."/>
            <person name="Alfaro M."/>
            <person name="Sun H."/>
            <person name="Tritt A."/>
            <person name="Yoshinaga Y."/>
            <person name="Zwiers L.-H."/>
            <person name="Turgeon B."/>
            <person name="Goodwin S."/>
            <person name="Spatafora J."/>
            <person name="Crous P."/>
            <person name="Grigoriev I."/>
        </authorList>
    </citation>
    <scope>NUCLEOTIDE SEQUENCE</scope>
    <source>
        <strain evidence="2">CBS 119925</strain>
    </source>
</reference>
<protein>
    <submittedName>
        <fullName evidence="2">Uncharacterized protein</fullName>
    </submittedName>
</protein>
<name>A0A6A6UX77_9PLEO</name>
<keyword evidence="3" id="KW-1185">Reference proteome</keyword>
<dbReference type="AlphaFoldDB" id="A0A6A6UX77"/>
<evidence type="ECO:0000256" key="1">
    <source>
        <dbReference type="SAM" id="MobiDB-lite"/>
    </source>
</evidence>
<gene>
    <name evidence="2" type="ORF">M011DRAFT_289063</name>
</gene>
<feature type="compositionally biased region" description="Low complexity" evidence="1">
    <location>
        <begin position="25"/>
        <end position="44"/>
    </location>
</feature>
<evidence type="ECO:0000313" key="3">
    <source>
        <dbReference type="Proteomes" id="UP000799440"/>
    </source>
</evidence>
<dbReference type="Proteomes" id="UP000799440">
    <property type="component" value="Unassembled WGS sequence"/>
</dbReference>
<dbReference type="EMBL" id="MU006610">
    <property type="protein sequence ID" value="KAF2742369.1"/>
    <property type="molecule type" value="Genomic_DNA"/>
</dbReference>
<accession>A0A6A6UX77</accession>